<keyword evidence="10" id="KW-1185">Reference proteome</keyword>
<keyword evidence="5" id="KW-0067">ATP-binding</keyword>
<dbReference type="Proteomes" id="UP000562254">
    <property type="component" value="Unassembled WGS sequence"/>
</dbReference>
<dbReference type="Gene3D" id="3.40.980.20">
    <property type="entry name" value="Four-carbon acid sugar kinase, nucleotide binding domain"/>
    <property type="match status" value="1"/>
</dbReference>
<evidence type="ECO:0000256" key="6">
    <source>
        <dbReference type="ARBA" id="ARBA00023277"/>
    </source>
</evidence>
<dbReference type="SUPFAM" id="SSF142764">
    <property type="entry name" value="YgbK-like"/>
    <property type="match status" value="1"/>
</dbReference>
<reference evidence="9 10" key="1">
    <citation type="submission" date="2020-08" db="EMBL/GenBank/DDBJ databases">
        <title>Genomic Encyclopedia of Type Strains, Phase IV (KMG-IV): sequencing the most valuable type-strain genomes for metagenomic binning, comparative biology and taxonomic classification.</title>
        <authorList>
            <person name="Goeker M."/>
        </authorList>
    </citation>
    <scope>NUCLEOTIDE SEQUENCE [LARGE SCALE GENOMIC DNA]</scope>
    <source>
        <strain evidence="9 10">DSM 25895</strain>
    </source>
</reference>
<evidence type="ECO:0000256" key="4">
    <source>
        <dbReference type="ARBA" id="ARBA00022777"/>
    </source>
</evidence>
<evidence type="ECO:0000313" key="9">
    <source>
        <dbReference type="EMBL" id="MBB5689064.1"/>
    </source>
</evidence>
<keyword evidence="6" id="KW-0119">Carbohydrate metabolism</keyword>
<protein>
    <submittedName>
        <fullName evidence="9">Uncharacterized protein YgbK (DUF1537 family)</fullName>
    </submittedName>
</protein>
<dbReference type="InterPro" id="IPR042213">
    <property type="entry name" value="NBD_C_sf"/>
</dbReference>
<dbReference type="InterPro" id="IPR037051">
    <property type="entry name" value="4-carb_acid_sugar_kinase_N_sf"/>
</dbReference>
<feature type="domain" description="Four-carbon acid sugar kinase nucleotide binding" evidence="8">
    <location>
        <begin position="271"/>
        <end position="351"/>
    </location>
</feature>
<dbReference type="GO" id="GO:0005524">
    <property type="term" value="F:ATP binding"/>
    <property type="evidence" value="ECO:0007669"/>
    <property type="project" value="UniProtKB-KW"/>
</dbReference>
<gene>
    <name evidence="9" type="ORF">FHS88_001180</name>
</gene>
<organism evidence="9 10">
    <name type="scientific">Neoroseomonas alkaliterrae</name>
    <dbReference type="NCBI Taxonomy" id="1452450"/>
    <lineage>
        <taxon>Bacteria</taxon>
        <taxon>Pseudomonadati</taxon>
        <taxon>Pseudomonadota</taxon>
        <taxon>Alphaproteobacteria</taxon>
        <taxon>Acetobacterales</taxon>
        <taxon>Acetobacteraceae</taxon>
        <taxon>Neoroseomonas</taxon>
    </lineage>
</organism>
<dbReference type="Gene3D" id="3.40.50.10840">
    <property type="entry name" value="Putative sugar-binding, N-terminal domain"/>
    <property type="match status" value="1"/>
</dbReference>
<evidence type="ECO:0000313" key="10">
    <source>
        <dbReference type="Proteomes" id="UP000562254"/>
    </source>
</evidence>
<dbReference type="AlphaFoldDB" id="A0A840Y592"/>
<feature type="domain" description="Four-carbon acid sugar kinase N-terminal" evidence="7">
    <location>
        <begin position="8"/>
        <end position="125"/>
    </location>
</feature>
<keyword evidence="4" id="KW-0418">Kinase</keyword>
<evidence type="ECO:0000256" key="3">
    <source>
        <dbReference type="ARBA" id="ARBA00022741"/>
    </source>
</evidence>
<evidence type="ECO:0000259" key="7">
    <source>
        <dbReference type="Pfam" id="PF07005"/>
    </source>
</evidence>
<name>A0A840Y592_9PROT</name>
<dbReference type="Pfam" id="PF17042">
    <property type="entry name" value="NBD_C"/>
    <property type="match status" value="1"/>
</dbReference>
<dbReference type="Pfam" id="PF07005">
    <property type="entry name" value="SBD_N"/>
    <property type="match status" value="1"/>
</dbReference>
<comment type="caution">
    <text evidence="9">The sequence shown here is derived from an EMBL/GenBank/DDBJ whole genome shotgun (WGS) entry which is preliminary data.</text>
</comment>
<evidence type="ECO:0000256" key="5">
    <source>
        <dbReference type="ARBA" id="ARBA00022840"/>
    </source>
</evidence>
<dbReference type="InterPro" id="IPR010737">
    <property type="entry name" value="4-carb_acid_sugar_kinase_N"/>
</dbReference>
<dbReference type="RefSeq" id="WP_184482243.1">
    <property type="nucleotide sequence ID" value="NZ_JAAEDJ010000001.1"/>
</dbReference>
<dbReference type="InterPro" id="IPR031475">
    <property type="entry name" value="NBD_C"/>
</dbReference>
<sequence length="370" mass="37552">MTRIVLRLIADDLTGALDSAAELTGLCGPVPVRWMLAGTMAGSLALDSGTREASRDAAVDRVRALAPALRGADIAFKKIDSLLRGHVAAELAACVESGYWRHVVMAPAFPAQGRLTRDGRVVVRQADGSCATIAPDLPALLEAAGLQPRRGDPTQPLPPGLTLFDAEDEADLARIVDVARQARGPVLWCGSGGLARALAGTTTAATSNGLQGPVLGLFGSDQAVTARQVAACGDCAIEVPDGGTASAARVARMVESKGAAMVRVALPGGIGRGEAARRVAAVMAGLVRRLLPPGTLIAAGGETLRAICDALGASGLHAVGIVQPGVARSVMRGGAWDGVPVVSKSGAFGGDALWRDLLAAQAPKSRSIPA</sequence>
<dbReference type="EMBL" id="JACIJE010000002">
    <property type="protein sequence ID" value="MBB5689064.1"/>
    <property type="molecule type" value="Genomic_DNA"/>
</dbReference>
<keyword evidence="3" id="KW-0547">Nucleotide-binding</keyword>
<evidence type="ECO:0000256" key="1">
    <source>
        <dbReference type="ARBA" id="ARBA00005715"/>
    </source>
</evidence>
<dbReference type="GO" id="GO:0016301">
    <property type="term" value="F:kinase activity"/>
    <property type="evidence" value="ECO:0007669"/>
    <property type="project" value="UniProtKB-KW"/>
</dbReference>
<keyword evidence="2" id="KW-0808">Transferase</keyword>
<evidence type="ECO:0000259" key="8">
    <source>
        <dbReference type="Pfam" id="PF17042"/>
    </source>
</evidence>
<evidence type="ECO:0000256" key="2">
    <source>
        <dbReference type="ARBA" id="ARBA00022679"/>
    </source>
</evidence>
<comment type="similarity">
    <text evidence="1">Belongs to the four-carbon acid sugar kinase family.</text>
</comment>
<accession>A0A840Y592</accession>
<proteinExistence type="inferred from homology"/>